<name>A0A4Y2DM15_ARAVE</name>
<evidence type="ECO:0000313" key="2">
    <source>
        <dbReference type="EMBL" id="GBM16675.1"/>
    </source>
</evidence>
<evidence type="ECO:0000313" key="3">
    <source>
        <dbReference type="Proteomes" id="UP000499080"/>
    </source>
</evidence>
<proteinExistence type="predicted"/>
<sequence>MEIFDDRNTFSLGARESQKRDSSREGEGRLGTDVPRDREREPDADYRDSNRRFEDFTLGRALCLDVYVEHDSLRAAANHLHGTPERTPRLSILPRPLRIRPLPR</sequence>
<feature type="region of interest" description="Disordered" evidence="1">
    <location>
        <begin position="1"/>
        <end position="50"/>
    </location>
</feature>
<organism evidence="2 3">
    <name type="scientific">Araneus ventricosus</name>
    <name type="common">Orbweaver spider</name>
    <name type="synonym">Epeira ventricosa</name>
    <dbReference type="NCBI Taxonomy" id="182803"/>
    <lineage>
        <taxon>Eukaryota</taxon>
        <taxon>Metazoa</taxon>
        <taxon>Ecdysozoa</taxon>
        <taxon>Arthropoda</taxon>
        <taxon>Chelicerata</taxon>
        <taxon>Arachnida</taxon>
        <taxon>Araneae</taxon>
        <taxon>Araneomorphae</taxon>
        <taxon>Entelegynae</taxon>
        <taxon>Araneoidea</taxon>
        <taxon>Araneidae</taxon>
        <taxon>Araneus</taxon>
    </lineage>
</organism>
<gene>
    <name evidence="2" type="ORF">AVEN_88999_1</name>
</gene>
<feature type="compositionally biased region" description="Basic and acidic residues" evidence="1">
    <location>
        <begin position="16"/>
        <end position="50"/>
    </location>
</feature>
<protein>
    <submittedName>
        <fullName evidence="2">Uncharacterized protein</fullName>
    </submittedName>
</protein>
<comment type="caution">
    <text evidence="2">The sequence shown here is derived from an EMBL/GenBank/DDBJ whole genome shotgun (WGS) entry which is preliminary data.</text>
</comment>
<dbReference type="Proteomes" id="UP000499080">
    <property type="component" value="Unassembled WGS sequence"/>
</dbReference>
<dbReference type="AlphaFoldDB" id="A0A4Y2DM15"/>
<accession>A0A4Y2DM15</accession>
<reference evidence="2 3" key="1">
    <citation type="journal article" date="2019" name="Sci. Rep.">
        <title>Orb-weaving spider Araneus ventricosus genome elucidates the spidroin gene catalogue.</title>
        <authorList>
            <person name="Kono N."/>
            <person name="Nakamura H."/>
            <person name="Ohtoshi R."/>
            <person name="Moran D.A.P."/>
            <person name="Shinohara A."/>
            <person name="Yoshida Y."/>
            <person name="Fujiwara M."/>
            <person name="Mori M."/>
            <person name="Tomita M."/>
            <person name="Arakawa K."/>
        </authorList>
    </citation>
    <scope>NUCLEOTIDE SEQUENCE [LARGE SCALE GENOMIC DNA]</scope>
</reference>
<evidence type="ECO:0000256" key="1">
    <source>
        <dbReference type="SAM" id="MobiDB-lite"/>
    </source>
</evidence>
<dbReference type="EMBL" id="BGPR01000377">
    <property type="protein sequence ID" value="GBM16675.1"/>
    <property type="molecule type" value="Genomic_DNA"/>
</dbReference>
<keyword evidence="3" id="KW-1185">Reference proteome</keyword>